<evidence type="ECO:0000256" key="2">
    <source>
        <dbReference type="ARBA" id="ARBA00022694"/>
    </source>
</evidence>
<evidence type="ECO:0000256" key="6">
    <source>
        <dbReference type="ARBA" id="ARBA00048117"/>
    </source>
</evidence>
<dbReference type="GO" id="GO:0002949">
    <property type="term" value="P:tRNA threonylcarbamoyladenosine modification"/>
    <property type="evidence" value="ECO:0007669"/>
    <property type="project" value="UniProtKB-UniRule"/>
</dbReference>
<dbReference type="SUPFAM" id="SSF53067">
    <property type="entry name" value="Actin-like ATPase domain"/>
    <property type="match status" value="1"/>
</dbReference>
<dbReference type="GO" id="GO:0061711">
    <property type="term" value="F:tRNA N(6)-L-threonylcarbamoyladenine synthase activity"/>
    <property type="evidence" value="ECO:0007669"/>
    <property type="project" value="UniProtKB-EC"/>
</dbReference>
<keyword evidence="2 7" id="KW-0819">tRNA processing</keyword>
<evidence type="ECO:0000259" key="8">
    <source>
        <dbReference type="Pfam" id="PF00814"/>
    </source>
</evidence>
<feature type="binding site" evidence="7">
    <location>
        <position position="184"/>
    </location>
    <ligand>
        <name>substrate</name>
    </ligand>
</feature>
<dbReference type="InterPro" id="IPR022450">
    <property type="entry name" value="TsaD"/>
</dbReference>
<accession>M6FQJ2</accession>
<dbReference type="InterPro" id="IPR017861">
    <property type="entry name" value="KAE1/TsaD"/>
</dbReference>
<dbReference type="Gene3D" id="3.30.420.40">
    <property type="match status" value="2"/>
</dbReference>
<dbReference type="PANTHER" id="PTHR11735">
    <property type="entry name" value="TRNA N6-ADENOSINE THREONYLCARBAMOYLTRANSFERASE"/>
    <property type="match status" value="1"/>
</dbReference>
<feature type="binding site" evidence="7">
    <location>
        <begin position="134"/>
        <end position="138"/>
    </location>
    <ligand>
        <name>substrate</name>
    </ligand>
</feature>
<feature type="binding site" evidence="7">
    <location>
        <position position="111"/>
    </location>
    <ligand>
        <name>Fe cation</name>
        <dbReference type="ChEBI" id="CHEBI:24875"/>
    </ligand>
</feature>
<evidence type="ECO:0000256" key="7">
    <source>
        <dbReference type="HAMAP-Rule" id="MF_01445"/>
    </source>
</evidence>
<dbReference type="NCBIfam" id="TIGR00329">
    <property type="entry name" value="gcp_kae1"/>
    <property type="match status" value="1"/>
</dbReference>
<organism evidence="9 10">
    <name type="scientific">Leptospira weilii str. 2006001855</name>
    <dbReference type="NCBI Taxonomy" id="996804"/>
    <lineage>
        <taxon>Bacteria</taxon>
        <taxon>Pseudomonadati</taxon>
        <taxon>Spirochaetota</taxon>
        <taxon>Spirochaetia</taxon>
        <taxon>Leptospirales</taxon>
        <taxon>Leptospiraceae</taxon>
        <taxon>Leptospira</taxon>
    </lineage>
</organism>
<sequence>MIGMGIETSCDETSIGIIRDGKELLSLRIFSQIDLHKPYGGIVPEIASRAHLEKINLLLEEAMEEAKIRFEDLSYVAVTSSPGLTGSLMIGAQMARCINMVYGTPILPVCHLQSHFAVLHLEGVPTEFPVLGLLLSGGNSAIYILQGFGRMELVGDTMDDALGEAFDKVAGLLDLPYPGGPHIEAKADGYIPAPDEKPILPPLLRNLPQEEVSFSFSGLKTAVMVLLEKQKEVSKEQICWNFQNSAFDLVERNLKRAVAKTGIRKVFAGGGVLANTTLQKRLQVWADKNSVELFTPKKKIYCTDNGAMVASLGYHLFRKGYKKGVDFTVNPSRQEIFS</sequence>
<evidence type="ECO:0000313" key="9">
    <source>
        <dbReference type="EMBL" id="EMM74775.1"/>
    </source>
</evidence>
<comment type="cofactor">
    <cofactor evidence="7">
        <name>Fe(2+)</name>
        <dbReference type="ChEBI" id="CHEBI:29033"/>
    </cofactor>
    <text evidence="7">Binds 1 Fe(2+) ion per subunit.</text>
</comment>
<dbReference type="HAMAP" id="MF_01445">
    <property type="entry name" value="TsaD"/>
    <property type="match status" value="1"/>
</dbReference>
<dbReference type="EMBL" id="AFJM02000002">
    <property type="protein sequence ID" value="EMM74775.1"/>
    <property type="molecule type" value="Genomic_DNA"/>
</dbReference>
<dbReference type="FunFam" id="3.30.420.40:FF:000012">
    <property type="entry name" value="tRNA N6-adenosine threonylcarbamoyltransferase"/>
    <property type="match status" value="1"/>
</dbReference>
<reference evidence="9 10" key="1">
    <citation type="submission" date="2013-01" db="EMBL/GenBank/DDBJ databases">
        <authorList>
            <person name="Harkins D.M."/>
            <person name="Durkin A.S."/>
            <person name="Brinkac L.M."/>
            <person name="Haft D.H."/>
            <person name="Selengut J.D."/>
            <person name="Sanka R."/>
            <person name="DePew J."/>
            <person name="Purushe J."/>
            <person name="Hospenthal D.R."/>
            <person name="Murray C.K."/>
            <person name="Pimentel G."/>
            <person name="Wasfy M."/>
            <person name="Vinetz J.M."/>
            <person name="Sutton G.G."/>
            <person name="Nierman W.C."/>
            <person name="Fouts D.E."/>
        </authorList>
    </citation>
    <scope>NUCLEOTIDE SEQUENCE [LARGE SCALE GENOMIC DNA]</scope>
    <source>
        <strain evidence="9 10">2006001855</strain>
    </source>
</reference>
<proteinExistence type="inferred from homology"/>
<dbReference type="InterPro" id="IPR043129">
    <property type="entry name" value="ATPase_NBD"/>
</dbReference>
<dbReference type="GO" id="GO:0005506">
    <property type="term" value="F:iron ion binding"/>
    <property type="evidence" value="ECO:0007669"/>
    <property type="project" value="UniProtKB-UniRule"/>
</dbReference>
<comment type="caution">
    <text evidence="9">The sequence shown here is derived from an EMBL/GenBank/DDBJ whole genome shotgun (WGS) entry which is preliminary data.</text>
</comment>
<evidence type="ECO:0000256" key="4">
    <source>
        <dbReference type="ARBA" id="ARBA00023004"/>
    </source>
</evidence>
<dbReference type="NCBIfam" id="TIGR03723">
    <property type="entry name" value="T6A_TsaD_YgjD"/>
    <property type="match status" value="1"/>
</dbReference>
<protein>
    <recommendedName>
        <fullName evidence="7">tRNA N6-adenosine threonylcarbamoyltransferase</fullName>
        <ecNumber evidence="7">2.3.1.234</ecNumber>
    </recommendedName>
    <alternativeName>
        <fullName evidence="7">N6-L-threonylcarbamoyladenine synthase</fullName>
        <shortName evidence="7">t(6)A synthase</shortName>
    </alternativeName>
    <alternativeName>
        <fullName evidence="7">t(6)A37 threonylcarbamoyladenosine biosynthesis protein TsaD</fullName>
    </alternativeName>
    <alternativeName>
        <fullName evidence="7">tRNA threonylcarbamoyladenosine biosynthesis protein TsaD</fullName>
    </alternativeName>
</protein>
<evidence type="ECO:0000256" key="3">
    <source>
        <dbReference type="ARBA" id="ARBA00022723"/>
    </source>
</evidence>
<feature type="binding site" evidence="7">
    <location>
        <position position="167"/>
    </location>
    <ligand>
        <name>substrate</name>
    </ligand>
</feature>
<comment type="subcellular location">
    <subcellularLocation>
        <location evidence="7">Cytoplasm</location>
    </subcellularLocation>
</comment>
<feature type="binding site" evidence="7">
    <location>
        <position position="304"/>
    </location>
    <ligand>
        <name>Fe cation</name>
        <dbReference type="ChEBI" id="CHEBI:24875"/>
    </ligand>
</feature>
<dbReference type="PANTHER" id="PTHR11735:SF6">
    <property type="entry name" value="TRNA N6-ADENOSINE THREONYLCARBAMOYLTRANSFERASE, MITOCHONDRIAL"/>
    <property type="match status" value="1"/>
</dbReference>
<dbReference type="InterPro" id="IPR000905">
    <property type="entry name" value="Gcp-like_dom"/>
</dbReference>
<evidence type="ECO:0000313" key="10">
    <source>
        <dbReference type="Proteomes" id="UP000012101"/>
    </source>
</evidence>
<comment type="similarity">
    <text evidence="7">Belongs to the KAE1 / TsaD family.</text>
</comment>
<keyword evidence="1 7" id="KW-0808">Transferase</keyword>
<dbReference type="EC" id="2.3.1.234" evidence="7"/>
<keyword evidence="3 7" id="KW-0479">Metal-binding</keyword>
<dbReference type="AlphaFoldDB" id="M6FQJ2"/>
<dbReference type="PRINTS" id="PR00789">
    <property type="entry name" value="OSIALOPTASE"/>
</dbReference>
<evidence type="ECO:0000256" key="1">
    <source>
        <dbReference type="ARBA" id="ARBA00022679"/>
    </source>
</evidence>
<evidence type="ECO:0000256" key="5">
    <source>
        <dbReference type="ARBA" id="ARBA00023315"/>
    </source>
</evidence>
<dbReference type="GO" id="GO:0005737">
    <property type="term" value="C:cytoplasm"/>
    <property type="evidence" value="ECO:0007669"/>
    <property type="project" value="UniProtKB-SubCell"/>
</dbReference>
<feature type="domain" description="Gcp-like" evidence="8">
    <location>
        <begin position="24"/>
        <end position="310"/>
    </location>
</feature>
<keyword evidence="7" id="KW-0963">Cytoplasm</keyword>
<dbReference type="Pfam" id="PF00814">
    <property type="entry name" value="TsaD"/>
    <property type="match status" value="1"/>
</dbReference>
<comment type="catalytic activity">
    <reaction evidence="6 7">
        <text>L-threonylcarbamoyladenylate + adenosine(37) in tRNA = N(6)-L-threonylcarbamoyladenosine(37) in tRNA + AMP + H(+)</text>
        <dbReference type="Rhea" id="RHEA:37059"/>
        <dbReference type="Rhea" id="RHEA-COMP:10162"/>
        <dbReference type="Rhea" id="RHEA-COMP:10163"/>
        <dbReference type="ChEBI" id="CHEBI:15378"/>
        <dbReference type="ChEBI" id="CHEBI:73682"/>
        <dbReference type="ChEBI" id="CHEBI:74411"/>
        <dbReference type="ChEBI" id="CHEBI:74418"/>
        <dbReference type="ChEBI" id="CHEBI:456215"/>
        <dbReference type="EC" id="2.3.1.234"/>
    </reaction>
</comment>
<comment type="function">
    <text evidence="7">Required for the formation of a threonylcarbamoyl group on adenosine at position 37 (t(6)A37) in tRNAs that read codons beginning with adenine. Is involved in the transfer of the threonylcarbamoyl moiety of threonylcarbamoyl-AMP (TC-AMP) to the N6 group of A37, together with TsaE and TsaB. TsaD likely plays a direct catalytic role in this reaction.</text>
</comment>
<keyword evidence="4 7" id="KW-0408">Iron</keyword>
<feature type="binding site" evidence="7">
    <location>
        <position position="180"/>
    </location>
    <ligand>
        <name>substrate</name>
    </ligand>
</feature>
<feature type="binding site" evidence="7">
    <location>
        <position position="115"/>
    </location>
    <ligand>
        <name>Fe cation</name>
        <dbReference type="ChEBI" id="CHEBI:24875"/>
    </ligand>
</feature>
<keyword evidence="5 7" id="KW-0012">Acyltransferase</keyword>
<name>M6FQJ2_9LEPT</name>
<feature type="binding site" evidence="7">
    <location>
        <position position="275"/>
    </location>
    <ligand>
        <name>substrate</name>
    </ligand>
</feature>
<gene>
    <name evidence="7" type="primary">tsaD</name>
    <name evidence="9" type="ORF">LEP1GSC038_0736</name>
</gene>
<dbReference type="Proteomes" id="UP000012101">
    <property type="component" value="Unassembled WGS sequence"/>
</dbReference>